<dbReference type="PANTHER" id="PTHR43736">
    <property type="entry name" value="ADP-RIBOSE PYROPHOSPHATASE"/>
    <property type="match status" value="1"/>
</dbReference>
<dbReference type="CDD" id="cd18873">
    <property type="entry name" value="NUDIX_NadM_like"/>
    <property type="match status" value="1"/>
</dbReference>
<dbReference type="SUPFAM" id="SSF46785">
    <property type="entry name" value="Winged helix' DNA-binding domain"/>
    <property type="match status" value="1"/>
</dbReference>
<dbReference type="InterPro" id="IPR036388">
    <property type="entry name" value="WH-like_DNA-bd_sf"/>
</dbReference>
<proteinExistence type="predicted"/>
<dbReference type="InterPro" id="IPR036390">
    <property type="entry name" value="WH_DNA-bd_sf"/>
</dbReference>
<accession>A0ABT0A7K1</accession>
<reference evidence="3" key="1">
    <citation type="submission" date="2022-03" db="EMBL/GenBank/DDBJ databases">
        <title>Identification of a novel bacterium isolated from mangrove sediments.</title>
        <authorList>
            <person name="Pan X."/>
        </authorList>
    </citation>
    <scope>NUCLEOTIDE SEQUENCE</scope>
    <source>
        <strain evidence="3">B2637</strain>
    </source>
</reference>
<dbReference type="InterPro" id="IPR054105">
    <property type="entry name" value="WHD_NrtR"/>
</dbReference>
<name>A0ABT0A7K1_9SPHN</name>
<dbReference type="Proteomes" id="UP001162802">
    <property type="component" value="Unassembled WGS sequence"/>
</dbReference>
<dbReference type="InterPro" id="IPR000086">
    <property type="entry name" value="NUDIX_hydrolase_dom"/>
</dbReference>
<evidence type="ECO:0000259" key="1">
    <source>
        <dbReference type="Pfam" id="PF00293"/>
    </source>
</evidence>
<dbReference type="Gene3D" id="1.10.10.10">
    <property type="entry name" value="Winged helix-like DNA-binding domain superfamily/Winged helix DNA-binding domain"/>
    <property type="match status" value="1"/>
</dbReference>
<evidence type="ECO:0000313" key="3">
    <source>
        <dbReference type="EMBL" id="MCJ1959181.1"/>
    </source>
</evidence>
<protein>
    <submittedName>
        <fullName evidence="3">NUDIX hydrolase</fullName>
    </submittedName>
</protein>
<dbReference type="EMBL" id="JALHAT010000001">
    <property type="protein sequence ID" value="MCJ1959181.1"/>
    <property type="molecule type" value="Genomic_DNA"/>
</dbReference>
<gene>
    <name evidence="3" type="ORF">MTR65_00620</name>
</gene>
<dbReference type="InterPro" id="IPR015797">
    <property type="entry name" value="NUDIX_hydrolase-like_dom_sf"/>
</dbReference>
<evidence type="ECO:0000313" key="4">
    <source>
        <dbReference type="Proteomes" id="UP001162802"/>
    </source>
</evidence>
<dbReference type="GO" id="GO:0016787">
    <property type="term" value="F:hydrolase activity"/>
    <property type="evidence" value="ECO:0007669"/>
    <property type="project" value="UniProtKB-KW"/>
</dbReference>
<dbReference type="Gene3D" id="3.90.79.10">
    <property type="entry name" value="Nucleoside Triphosphate Pyrophosphohydrolase"/>
    <property type="match status" value="1"/>
</dbReference>
<dbReference type="RefSeq" id="WP_243796297.1">
    <property type="nucleotide sequence ID" value="NZ_JALHAT010000001.1"/>
</dbReference>
<comment type="caution">
    <text evidence="3">The sequence shown here is derived from an EMBL/GenBank/DDBJ whole genome shotgun (WGS) entry which is preliminary data.</text>
</comment>
<feature type="domain" description="NrtR DNA-binding winged helix" evidence="2">
    <location>
        <begin position="155"/>
        <end position="215"/>
    </location>
</feature>
<feature type="domain" description="Nudix hydrolase" evidence="1">
    <location>
        <begin position="11"/>
        <end position="84"/>
    </location>
</feature>
<dbReference type="PANTHER" id="PTHR43736:SF4">
    <property type="entry name" value="SLR1690 PROTEIN"/>
    <property type="match status" value="1"/>
</dbReference>
<keyword evidence="4" id="KW-1185">Reference proteome</keyword>
<sequence>MDIVLMGVRKGAPCALLLRRGAAPFAGHAALPGGFVGAREALEDAARRVLRDKAGLLDVRCEQLYTFGEVARDPRRRIVTVAWLALLAPAAIEAALEANPELLCATLAVPEGDCSGDSAVLDPTGARLPLAFDHEQILTLALERLRGKLDYTAVGFDLLPPFFTLRQLQDVHEAIRGSALNKPAFRRRMIDKGWITPTGTRETRTSHRPAELYRFRGMT</sequence>
<dbReference type="Pfam" id="PF00293">
    <property type="entry name" value="NUDIX"/>
    <property type="match status" value="1"/>
</dbReference>
<keyword evidence="3" id="KW-0378">Hydrolase</keyword>
<organism evidence="3 4">
    <name type="scientific">Novosphingobium mangrovi</name>
    <name type="common">ex Hu et al. 2023</name>
    <dbReference type="NCBI Taxonomy" id="2930094"/>
    <lineage>
        <taxon>Bacteria</taxon>
        <taxon>Pseudomonadati</taxon>
        <taxon>Pseudomonadota</taxon>
        <taxon>Alphaproteobacteria</taxon>
        <taxon>Sphingomonadales</taxon>
        <taxon>Sphingomonadaceae</taxon>
        <taxon>Novosphingobium</taxon>
    </lineage>
</organism>
<dbReference type="Pfam" id="PF21906">
    <property type="entry name" value="WHD_NrtR"/>
    <property type="match status" value="1"/>
</dbReference>
<dbReference type="SUPFAM" id="SSF55811">
    <property type="entry name" value="Nudix"/>
    <property type="match status" value="1"/>
</dbReference>
<evidence type="ECO:0000259" key="2">
    <source>
        <dbReference type="Pfam" id="PF21906"/>
    </source>
</evidence>